<accession>A0A8D0BTK7</accession>
<keyword evidence="3" id="KW-1185">Reference proteome</keyword>
<proteinExistence type="predicted"/>
<feature type="compositionally biased region" description="Acidic residues" evidence="1">
    <location>
        <begin position="33"/>
        <end position="42"/>
    </location>
</feature>
<reference evidence="2" key="1">
    <citation type="submission" date="2025-08" db="UniProtKB">
        <authorList>
            <consortium name="Ensembl"/>
        </authorList>
    </citation>
    <scope>IDENTIFICATION</scope>
</reference>
<evidence type="ECO:0000256" key="1">
    <source>
        <dbReference type="SAM" id="MobiDB-lite"/>
    </source>
</evidence>
<dbReference type="AlphaFoldDB" id="A0A8D0BTK7"/>
<sequence>MGPFPVFGKKISYHQKAGQPIITDNHTPKELAMEEEEADSTI</sequence>
<feature type="region of interest" description="Disordered" evidence="1">
    <location>
        <begin position="17"/>
        <end position="42"/>
    </location>
</feature>
<organism evidence="2 3">
    <name type="scientific">Salvator merianae</name>
    <name type="common">Argentine black and white tegu</name>
    <name type="synonym">Tupinambis merianae</name>
    <dbReference type="NCBI Taxonomy" id="96440"/>
    <lineage>
        <taxon>Eukaryota</taxon>
        <taxon>Metazoa</taxon>
        <taxon>Chordata</taxon>
        <taxon>Craniata</taxon>
        <taxon>Vertebrata</taxon>
        <taxon>Euteleostomi</taxon>
        <taxon>Lepidosauria</taxon>
        <taxon>Squamata</taxon>
        <taxon>Bifurcata</taxon>
        <taxon>Unidentata</taxon>
        <taxon>Episquamata</taxon>
        <taxon>Laterata</taxon>
        <taxon>Teiioidea</taxon>
        <taxon>Teiidae</taxon>
        <taxon>Salvator</taxon>
    </lineage>
</organism>
<reference evidence="2" key="2">
    <citation type="submission" date="2025-09" db="UniProtKB">
        <authorList>
            <consortium name="Ensembl"/>
        </authorList>
    </citation>
    <scope>IDENTIFICATION</scope>
</reference>
<evidence type="ECO:0000313" key="3">
    <source>
        <dbReference type="Proteomes" id="UP000694421"/>
    </source>
</evidence>
<dbReference type="Ensembl" id="ENSSMRT00000015162.1">
    <property type="protein sequence ID" value="ENSSMRP00000013018.1"/>
    <property type="gene ID" value="ENSSMRG00000010143.1"/>
</dbReference>
<evidence type="ECO:0000313" key="2">
    <source>
        <dbReference type="Ensembl" id="ENSSMRP00000013018.1"/>
    </source>
</evidence>
<dbReference type="Proteomes" id="UP000694421">
    <property type="component" value="Unplaced"/>
</dbReference>
<name>A0A8D0BTK7_SALMN</name>
<protein>
    <submittedName>
        <fullName evidence="2">Uncharacterized protein</fullName>
    </submittedName>
</protein>